<dbReference type="EMBL" id="CM020618">
    <property type="protein sequence ID" value="KAK1858321.1"/>
    <property type="molecule type" value="Genomic_DNA"/>
</dbReference>
<keyword evidence="2" id="KW-1185">Reference proteome</keyword>
<organism evidence="1 2">
    <name type="scientific">Pyropia yezoensis</name>
    <name type="common">Susabi-nori</name>
    <name type="synonym">Porphyra yezoensis</name>
    <dbReference type="NCBI Taxonomy" id="2788"/>
    <lineage>
        <taxon>Eukaryota</taxon>
        <taxon>Rhodophyta</taxon>
        <taxon>Bangiophyceae</taxon>
        <taxon>Bangiales</taxon>
        <taxon>Bangiaceae</taxon>
        <taxon>Pyropia</taxon>
    </lineage>
</organism>
<sequence>MGVPVFPPPGAARVLAAAALFLCGVLTGCRLATLTFQSSRQATSARIVIPAAGALLSFPPTIRRLHINVGPNYSPITPPGDDPAAGVLAVEAQLEVASVLRERFARAHADRFFVISAALAGEQHVGFRSLNMYNHKGQSSSLAVAKADRPWSADGKETRIGRGVEFVPVLSLGRLLHAIPADISIPLLKTDTQGFDLAIIKSADRAALRRVDRVLAEVYGINKNYELPDGVVNGLDAWVPHMERMGFMLVNESNPGGGESDALFERVGDA</sequence>
<evidence type="ECO:0000313" key="1">
    <source>
        <dbReference type="EMBL" id="KAK1858321.1"/>
    </source>
</evidence>
<name>A0ACC3BLE9_PYRYE</name>
<gene>
    <name evidence="1" type="ORF">I4F81_000930</name>
</gene>
<protein>
    <submittedName>
        <fullName evidence="1">Uncharacterized protein</fullName>
    </submittedName>
</protein>
<dbReference type="Proteomes" id="UP000798662">
    <property type="component" value="Chromosome 1"/>
</dbReference>
<comment type="caution">
    <text evidence="1">The sequence shown here is derived from an EMBL/GenBank/DDBJ whole genome shotgun (WGS) entry which is preliminary data.</text>
</comment>
<accession>A0ACC3BLE9</accession>
<proteinExistence type="predicted"/>
<reference evidence="1" key="1">
    <citation type="submission" date="2019-11" db="EMBL/GenBank/DDBJ databases">
        <title>Nori genome reveals adaptations in red seaweeds to the harsh intertidal environment.</title>
        <authorList>
            <person name="Wang D."/>
            <person name="Mao Y."/>
        </authorList>
    </citation>
    <scope>NUCLEOTIDE SEQUENCE</scope>
    <source>
        <tissue evidence="1">Gametophyte</tissue>
    </source>
</reference>
<evidence type="ECO:0000313" key="2">
    <source>
        <dbReference type="Proteomes" id="UP000798662"/>
    </source>
</evidence>